<evidence type="ECO:0000256" key="8">
    <source>
        <dbReference type="ARBA" id="ARBA00022729"/>
    </source>
</evidence>
<comment type="subunit">
    <text evidence="5">Monomer.</text>
</comment>
<dbReference type="SUPFAM" id="SSF56281">
    <property type="entry name" value="Metallo-hydrolase/oxidoreductase"/>
    <property type="match status" value="1"/>
</dbReference>
<evidence type="ECO:0000256" key="10">
    <source>
        <dbReference type="ARBA" id="ARBA00022801"/>
    </source>
</evidence>
<dbReference type="SMART" id="SM00849">
    <property type="entry name" value="Lactamase_B"/>
    <property type="match status" value="1"/>
</dbReference>
<accession>A0ABV8U9N9</accession>
<feature type="domain" description="Metallo-beta-lactamase" evidence="14">
    <location>
        <begin position="39"/>
        <end position="227"/>
    </location>
</feature>
<protein>
    <recommendedName>
        <fullName evidence="6">beta-lactamase</fullName>
        <ecNumber evidence="6">3.5.2.6</ecNumber>
    </recommendedName>
</protein>
<comment type="cofactor">
    <cofactor evidence="2">
        <name>Zn(2+)</name>
        <dbReference type="ChEBI" id="CHEBI:29105"/>
    </cofactor>
</comment>
<dbReference type="EMBL" id="JBHSCR010000005">
    <property type="protein sequence ID" value="MFC4347916.1"/>
    <property type="molecule type" value="Genomic_DNA"/>
</dbReference>
<gene>
    <name evidence="15" type="ORF">ACFO5Q_08680</name>
</gene>
<feature type="signal peptide" evidence="13">
    <location>
        <begin position="1"/>
        <end position="20"/>
    </location>
</feature>
<evidence type="ECO:0000313" key="16">
    <source>
        <dbReference type="Proteomes" id="UP001595776"/>
    </source>
</evidence>
<evidence type="ECO:0000256" key="9">
    <source>
        <dbReference type="ARBA" id="ARBA00022764"/>
    </source>
</evidence>
<dbReference type="InterPro" id="IPR001279">
    <property type="entry name" value="Metallo-B-lactamas"/>
</dbReference>
<organism evidence="15 16">
    <name type="scientific">Kordiimonas lipolytica</name>
    <dbReference type="NCBI Taxonomy" id="1662421"/>
    <lineage>
        <taxon>Bacteria</taxon>
        <taxon>Pseudomonadati</taxon>
        <taxon>Pseudomonadota</taxon>
        <taxon>Alphaproteobacteria</taxon>
        <taxon>Kordiimonadales</taxon>
        <taxon>Kordiimonadaceae</taxon>
        <taxon>Kordiimonas</taxon>
    </lineage>
</organism>
<evidence type="ECO:0000256" key="1">
    <source>
        <dbReference type="ARBA" id="ARBA00001526"/>
    </source>
</evidence>
<dbReference type="PROSITE" id="PS00743">
    <property type="entry name" value="BETA_LACTAMASE_B_1"/>
    <property type="match status" value="1"/>
</dbReference>
<evidence type="ECO:0000256" key="3">
    <source>
        <dbReference type="ARBA" id="ARBA00004418"/>
    </source>
</evidence>
<dbReference type="RefSeq" id="WP_068152080.1">
    <property type="nucleotide sequence ID" value="NZ_JBHSCR010000005.1"/>
</dbReference>
<dbReference type="Pfam" id="PF00753">
    <property type="entry name" value="Lactamase_B"/>
    <property type="match status" value="1"/>
</dbReference>
<comment type="catalytic activity">
    <reaction evidence="1">
        <text>a beta-lactam + H2O = a substituted beta-amino acid</text>
        <dbReference type="Rhea" id="RHEA:20401"/>
        <dbReference type="ChEBI" id="CHEBI:15377"/>
        <dbReference type="ChEBI" id="CHEBI:35627"/>
        <dbReference type="ChEBI" id="CHEBI:140347"/>
        <dbReference type="EC" id="3.5.2.6"/>
    </reaction>
</comment>
<evidence type="ECO:0000259" key="14">
    <source>
        <dbReference type="SMART" id="SM00849"/>
    </source>
</evidence>
<evidence type="ECO:0000256" key="5">
    <source>
        <dbReference type="ARBA" id="ARBA00011245"/>
    </source>
</evidence>
<comment type="similarity">
    <text evidence="4">Belongs to the metallo-beta-lactamase superfamily. Class-B beta-lactamase family.</text>
</comment>
<evidence type="ECO:0000256" key="7">
    <source>
        <dbReference type="ARBA" id="ARBA00022723"/>
    </source>
</evidence>
<keyword evidence="10" id="KW-0378">Hydrolase</keyword>
<name>A0ABV8U9N9_9PROT</name>
<dbReference type="PANTHER" id="PTHR42951:SF4">
    <property type="entry name" value="ACYL-COENZYME A THIOESTERASE MBLAC2"/>
    <property type="match status" value="1"/>
</dbReference>
<dbReference type="Gene3D" id="3.60.15.10">
    <property type="entry name" value="Ribonuclease Z/Hydroxyacylglutathione hydrolase-like"/>
    <property type="match status" value="1"/>
</dbReference>
<dbReference type="InterPro" id="IPR001018">
    <property type="entry name" value="Beta-lactamase_class-B_CS"/>
</dbReference>
<evidence type="ECO:0000256" key="13">
    <source>
        <dbReference type="SAM" id="SignalP"/>
    </source>
</evidence>
<evidence type="ECO:0000256" key="11">
    <source>
        <dbReference type="ARBA" id="ARBA00022833"/>
    </source>
</evidence>
<feature type="chain" id="PRO_5045966843" description="beta-lactamase" evidence="13">
    <location>
        <begin position="21"/>
        <end position="312"/>
    </location>
</feature>
<keyword evidence="8 13" id="KW-0732">Signal</keyword>
<sequence>MIRLAATALLAMSASLSASAADLHPSALHRYVSNHIAWNTNSYWIEGEDGVALIDAQLLPSDARRLAAQIKASGKSLSGVIVTHPHSDHFGGLPVLKDLFGDFPIYATQGTADGFAPTLKQMLESYKMPNAFGEALDERLVMPTTIVKDGETVTIAGIDFEIHDLGAGEAADNISAYQKDLNIVFAGDTFYPYTHYYLGEGHIDGALSHLEFLKSTFSGDTHVLPGHNDASRIANADLQIAYINKLVAVIKDARAADGALDANGRLTPEARTAAVNKLMQDFAHYDDFAYGSKTILTWNSYGVGAWLKAKGH</sequence>
<evidence type="ECO:0000256" key="6">
    <source>
        <dbReference type="ARBA" id="ARBA00012865"/>
    </source>
</evidence>
<keyword evidence="9" id="KW-0574">Periplasm</keyword>
<comment type="subcellular location">
    <subcellularLocation>
        <location evidence="3">Periplasm</location>
    </subcellularLocation>
</comment>
<keyword evidence="12" id="KW-0046">Antibiotic resistance</keyword>
<evidence type="ECO:0000256" key="4">
    <source>
        <dbReference type="ARBA" id="ARBA00005250"/>
    </source>
</evidence>
<comment type="caution">
    <text evidence="15">The sequence shown here is derived from an EMBL/GenBank/DDBJ whole genome shotgun (WGS) entry which is preliminary data.</text>
</comment>
<dbReference type="InterPro" id="IPR050855">
    <property type="entry name" value="NDM-1-like"/>
</dbReference>
<dbReference type="PANTHER" id="PTHR42951">
    <property type="entry name" value="METALLO-BETA-LACTAMASE DOMAIN-CONTAINING"/>
    <property type="match status" value="1"/>
</dbReference>
<reference evidence="16" key="1">
    <citation type="journal article" date="2019" name="Int. J. Syst. Evol. Microbiol.">
        <title>The Global Catalogue of Microorganisms (GCM) 10K type strain sequencing project: providing services to taxonomists for standard genome sequencing and annotation.</title>
        <authorList>
            <consortium name="The Broad Institute Genomics Platform"/>
            <consortium name="The Broad Institute Genome Sequencing Center for Infectious Disease"/>
            <person name="Wu L."/>
            <person name="Ma J."/>
        </authorList>
    </citation>
    <scope>NUCLEOTIDE SEQUENCE [LARGE SCALE GENOMIC DNA]</scope>
    <source>
        <strain evidence="16">CGMCC 1.15304</strain>
    </source>
</reference>
<keyword evidence="11" id="KW-0862">Zinc</keyword>
<evidence type="ECO:0000313" key="15">
    <source>
        <dbReference type="EMBL" id="MFC4347916.1"/>
    </source>
</evidence>
<dbReference type="EC" id="3.5.2.6" evidence="6"/>
<evidence type="ECO:0000256" key="12">
    <source>
        <dbReference type="ARBA" id="ARBA00023251"/>
    </source>
</evidence>
<dbReference type="InterPro" id="IPR036866">
    <property type="entry name" value="RibonucZ/Hydroxyglut_hydro"/>
</dbReference>
<keyword evidence="16" id="KW-1185">Reference proteome</keyword>
<proteinExistence type="inferred from homology"/>
<dbReference type="Proteomes" id="UP001595776">
    <property type="component" value="Unassembled WGS sequence"/>
</dbReference>
<evidence type="ECO:0000256" key="2">
    <source>
        <dbReference type="ARBA" id="ARBA00001947"/>
    </source>
</evidence>
<keyword evidence="7" id="KW-0479">Metal-binding</keyword>